<dbReference type="Proteomes" id="UP000030645">
    <property type="component" value="Unassembled WGS sequence"/>
</dbReference>
<gene>
    <name evidence="1" type="ORF">L484_020534</name>
</gene>
<dbReference type="EMBL" id="KE345913">
    <property type="protein sequence ID" value="EXC20314.1"/>
    <property type="molecule type" value="Genomic_DNA"/>
</dbReference>
<sequence length="101" mass="11376">MKRKIGHRRSVVLVIYAIFFSVLLEGLLAVRVISSTNLQNPPSTPSSGVVFFKVRSRGSIHSSSQRFYDHGRFAISRGRDLAFPEEQKRITPNGANPLHNR</sequence>
<evidence type="ECO:0000313" key="1">
    <source>
        <dbReference type="EMBL" id="EXC20314.1"/>
    </source>
</evidence>
<keyword evidence="2" id="KW-1185">Reference proteome</keyword>
<evidence type="ECO:0000313" key="2">
    <source>
        <dbReference type="Proteomes" id="UP000030645"/>
    </source>
</evidence>
<accession>W9S0Q9</accession>
<organism evidence="1 2">
    <name type="scientific">Morus notabilis</name>
    <dbReference type="NCBI Taxonomy" id="981085"/>
    <lineage>
        <taxon>Eukaryota</taxon>
        <taxon>Viridiplantae</taxon>
        <taxon>Streptophyta</taxon>
        <taxon>Embryophyta</taxon>
        <taxon>Tracheophyta</taxon>
        <taxon>Spermatophyta</taxon>
        <taxon>Magnoliopsida</taxon>
        <taxon>eudicotyledons</taxon>
        <taxon>Gunneridae</taxon>
        <taxon>Pentapetalae</taxon>
        <taxon>rosids</taxon>
        <taxon>fabids</taxon>
        <taxon>Rosales</taxon>
        <taxon>Moraceae</taxon>
        <taxon>Moreae</taxon>
        <taxon>Morus</taxon>
    </lineage>
</organism>
<name>W9S0Q9_9ROSA</name>
<reference evidence="2" key="1">
    <citation type="submission" date="2013-01" db="EMBL/GenBank/DDBJ databases">
        <title>Draft Genome Sequence of a Mulberry Tree, Morus notabilis C.K. Schneid.</title>
        <authorList>
            <person name="He N."/>
            <person name="Zhao S."/>
        </authorList>
    </citation>
    <scope>NUCLEOTIDE SEQUENCE</scope>
</reference>
<protein>
    <submittedName>
        <fullName evidence="1">Uncharacterized protein</fullName>
    </submittedName>
</protein>
<proteinExistence type="predicted"/>
<dbReference type="AlphaFoldDB" id="W9S0Q9"/>